<feature type="transmembrane region" description="Helical" evidence="1">
    <location>
        <begin position="195"/>
        <end position="214"/>
    </location>
</feature>
<feature type="transmembrane region" description="Helical" evidence="1">
    <location>
        <begin position="92"/>
        <end position="112"/>
    </location>
</feature>
<keyword evidence="1" id="KW-0472">Membrane</keyword>
<accession>A0A8J3U9C9</accession>
<dbReference type="GO" id="GO:0016747">
    <property type="term" value="F:acyltransferase activity, transferring groups other than amino-acyl groups"/>
    <property type="evidence" value="ECO:0007669"/>
    <property type="project" value="InterPro"/>
</dbReference>
<dbReference type="GO" id="GO:0016020">
    <property type="term" value="C:membrane"/>
    <property type="evidence" value="ECO:0007669"/>
    <property type="project" value="TreeGrafter"/>
</dbReference>
<dbReference type="Pfam" id="PF01757">
    <property type="entry name" value="Acyl_transf_3"/>
    <property type="match status" value="1"/>
</dbReference>
<feature type="transmembrane region" description="Helical" evidence="1">
    <location>
        <begin position="359"/>
        <end position="379"/>
    </location>
</feature>
<evidence type="ECO:0000313" key="4">
    <source>
        <dbReference type="Proteomes" id="UP000622547"/>
    </source>
</evidence>
<keyword evidence="1" id="KW-1133">Transmembrane helix</keyword>
<organism evidence="3 4">
    <name type="scientific">Planotetraspora phitsanulokensis</name>
    <dbReference type="NCBI Taxonomy" id="575192"/>
    <lineage>
        <taxon>Bacteria</taxon>
        <taxon>Bacillati</taxon>
        <taxon>Actinomycetota</taxon>
        <taxon>Actinomycetes</taxon>
        <taxon>Streptosporangiales</taxon>
        <taxon>Streptosporangiaceae</taxon>
        <taxon>Planotetraspora</taxon>
    </lineage>
</organism>
<feature type="transmembrane region" description="Helical" evidence="1">
    <location>
        <begin position="169"/>
        <end position="189"/>
    </location>
</feature>
<feature type="transmembrane region" description="Helical" evidence="1">
    <location>
        <begin position="226"/>
        <end position="250"/>
    </location>
</feature>
<sequence>MRLVIATQVAVAPSRTQVTRLAWLDALRGIGAMAVVAEHMLPWLMPALRPYWFNLGMYGVLVFFLVSGYIIPASLEHRGDVRAFWISRIFRLYPLYLLVIGLVLVMAIWVPVRMEVPRHPSSVAAHLSMLLDVVHMGGVADPMWTLSYEMVFYLIVTALFVGGAHRRSGLLAIAFGVVAVASGLVLSAPLLPGEWPAIVTCVIFVAGLACLISGRFRMVAAYSLGLMALVLLVFASFVPWFGAAILAVMFTGTAIQRWEAGTGGLTPVVVSAALVAVSPVWSIQAGWWWVQPDVWITTMALAGGTFALAMALRGRPIPGVLTWIGLISYSIYLLHHPLLRGLNSLLGDLRGLPAALQSAVSLGYLVVLLTLSWLTYRFVEAPAQRLGKRISRSLRSPQTGSSEG</sequence>
<reference evidence="3 4" key="1">
    <citation type="submission" date="2021-01" db="EMBL/GenBank/DDBJ databases">
        <title>Whole genome shotgun sequence of Planotetraspora phitsanulokensis NBRC 104273.</title>
        <authorList>
            <person name="Komaki H."/>
            <person name="Tamura T."/>
        </authorList>
    </citation>
    <scope>NUCLEOTIDE SEQUENCE [LARGE SCALE GENOMIC DNA]</scope>
    <source>
        <strain evidence="3 4">NBRC 104273</strain>
    </source>
</reference>
<dbReference type="InterPro" id="IPR002656">
    <property type="entry name" value="Acyl_transf_3_dom"/>
</dbReference>
<feature type="domain" description="Acyltransferase 3" evidence="2">
    <location>
        <begin position="22"/>
        <end position="377"/>
    </location>
</feature>
<proteinExistence type="predicted"/>
<evidence type="ECO:0000259" key="2">
    <source>
        <dbReference type="Pfam" id="PF01757"/>
    </source>
</evidence>
<evidence type="ECO:0000313" key="3">
    <source>
        <dbReference type="EMBL" id="GII40532.1"/>
    </source>
</evidence>
<comment type="caution">
    <text evidence="3">The sequence shown here is derived from an EMBL/GenBank/DDBJ whole genome shotgun (WGS) entry which is preliminary data.</text>
</comment>
<dbReference type="PANTHER" id="PTHR23028">
    <property type="entry name" value="ACETYLTRANSFERASE"/>
    <property type="match status" value="1"/>
</dbReference>
<name>A0A8J3U9C9_9ACTN</name>
<dbReference type="AlphaFoldDB" id="A0A8J3U9C9"/>
<dbReference type="PANTHER" id="PTHR23028:SF131">
    <property type="entry name" value="BLR2367 PROTEIN"/>
    <property type="match status" value="1"/>
</dbReference>
<dbReference type="Proteomes" id="UP000622547">
    <property type="component" value="Unassembled WGS sequence"/>
</dbReference>
<keyword evidence="4" id="KW-1185">Reference proteome</keyword>
<feature type="transmembrane region" description="Helical" evidence="1">
    <location>
        <begin position="143"/>
        <end position="162"/>
    </location>
</feature>
<feature type="transmembrane region" description="Helical" evidence="1">
    <location>
        <begin position="51"/>
        <end position="71"/>
    </location>
</feature>
<protein>
    <recommendedName>
        <fullName evidence="2">Acyltransferase 3 domain-containing protein</fullName>
    </recommendedName>
</protein>
<keyword evidence="1" id="KW-0812">Transmembrane</keyword>
<evidence type="ECO:0000256" key="1">
    <source>
        <dbReference type="SAM" id="Phobius"/>
    </source>
</evidence>
<feature type="transmembrane region" description="Helical" evidence="1">
    <location>
        <begin position="319"/>
        <end position="339"/>
    </location>
</feature>
<dbReference type="EMBL" id="BOOP01000026">
    <property type="protein sequence ID" value="GII40532.1"/>
    <property type="molecule type" value="Genomic_DNA"/>
</dbReference>
<dbReference type="InterPro" id="IPR050879">
    <property type="entry name" value="Acyltransferase_3"/>
</dbReference>
<gene>
    <name evidence="3" type="ORF">Pph01_55350</name>
</gene>
<dbReference type="GO" id="GO:0000271">
    <property type="term" value="P:polysaccharide biosynthetic process"/>
    <property type="evidence" value="ECO:0007669"/>
    <property type="project" value="TreeGrafter"/>
</dbReference>